<protein>
    <submittedName>
        <fullName evidence="1">Uncharacterized protein</fullName>
    </submittedName>
</protein>
<sequence>MRQQGWRHLLSLKHLLLQASSNASCMPEQMSVLNTEAAVAPTKSWRSLLQELQSAEEALPLCRSFGLVAPRHFGSARPNSSGKAASKTNFEEPDEKLESDKKGRRVNRAVTDRFVRVVTEEGHQVMTRQAALEYAQQSGLDLVEVDSRANPIVCKLMDYKKEKYLEKRRDQERRKQQVDKRRLNDLKEVRFGTKIEQKDLEMKAENASRLLQRGHKVKCVVQLQGSVPEDGTVDPKFSELLHKMINLLQHISKVESEPRFASHRAWVMLKPSSPGVTVISSDPHTTPLSLVNSSQGSASDGGSVGC</sequence>
<dbReference type="Proteomes" id="UP001162992">
    <property type="component" value="Chromosome 1"/>
</dbReference>
<organism evidence="1 2">
    <name type="scientific">Diphasiastrum complanatum</name>
    <name type="common">Issler's clubmoss</name>
    <name type="synonym">Lycopodium complanatum</name>
    <dbReference type="NCBI Taxonomy" id="34168"/>
    <lineage>
        <taxon>Eukaryota</taxon>
        <taxon>Viridiplantae</taxon>
        <taxon>Streptophyta</taxon>
        <taxon>Embryophyta</taxon>
        <taxon>Tracheophyta</taxon>
        <taxon>Lycopodiopsida</taxon>
        <taxon>Lycopodiales</taxon>
        <taxon>Lycopodiaceae</taxon>
        <taxon>Lycopodioideae</taxon>
        <taxon>Diphasiastrum</taxon>
    </lineage>
</organism>
<comment type="caution">
    <text evidence="1">The sequence shown here is derived from an EMBL/GenBank/DDBJ whole genome shotgun (WGS) entry which is preliminary data.</text>
</comment>
<reference evidence="2" key="1">
    <citation type="journal article" date="2024" name="Proc. Natl. Acad. Sci. U.S.A.">
        <title>Extraordinary preservation of gene collinearity over three hundred million years revealed in homosporous lycophytes.</title>
        <authorList>
            <person name="Li C."/>
            <person name="Wickell D."/>
            <person name="Kuo L.Y."/>
            <person name="Chen X."/>
            <person name="Nie B."/>
            <person name="Liao X."/>
            <person name="Peng D."/>
            <person name="Ji J."/>
            <person name="Jenkins J."/>
            <person name="Williams M."/>
            <person name="Shu S."/>
            <person name="Plott C."/>
            <person name="Barry K."/>
            <person name="Rajasekar S."/>
            <person name="Grimwood J."/>
            <person name="Han X."/>
            <person name="Sun S."/>
            <person name="Hou Z."/>
            <person name="He W."/>
            <person name="Dai G."/>
            <person name="Sun C."/>
            <person name="Schmutz J."/>
            <person name="Leebens-Mack J.H."/>
            <person name="Li F.W."/>
            <person name="Wang L."/>
        </authorList>
    </citation>
    <scope>NUCLEOTIDE SEQUENCE [LARGE SCALE GENOMIC DNA]</scope>
    <source>
        <strain evidence="2">cv. PW_Plant_1</strain>
    </source>
</reference>
<evidence type="ECO:0000313" key="1">
    <source>
        <dbReference type="EMBL" id="KAJ7568250.1"/>
    </source>
</evidence>
<evidence type="ECO:0000313" key="2">
    <source>
        <dbReference type="Proteomes" id="UP001162992"/>
    </source>
</evidence>
<gene>
    <name evidence="1" type="ORF">O6H91_01G024900</name>
</gene>
<accession>A0ACC2EPC3</accession>
<name>A0ACC2EPC3_DIPCM</name>
<dbReference type="EMBL" id="CM055092">
    <property type="protein sequence ID" value="KAJ7568250.1"/>
    <property type="molecule type" value="Genomic_DNA"/>
</dbReference>
<proteinExistence type="predicted"/>
<keyword evidence="2" id="KW-1185">Reference proteome</keyword>